<keyword evidence="3 5" id="KW-1133">Transmembrane helix</keyword>
<keyword evidence="1" id="KW-1003">Cell membrane</keyword>
<evidence type="ECO:0000256" key="4">
    <source>
        <dbReference type="ARBA" id="ARBA00023136"/>
    </source>
</evidence>
<evidence type="ECO:0000313" key="7">
    <source>
        <dbReference type="Proteomes" id="UP000634530"/>
    </source>
</evidence>
<proteinExistence type="predicted"/>
<evidence type="ECO:0000313" key="6">
    <source>
        <dbReference type="EMBL" id="QXI31498.1"/>
    </source>
</evidence>
<dbReference type="AlphaFoldDB" id="A0A9E6TU88"/>
<dbReference type="EMBL" id="CP077093">
    <property type="protein sequence ID" value="QXI31498.1"/>
    <property type="molecule type" value="Genomic_DNA"/>
</dbReference>
<feature type="transmembrane region" description="Helical" evidence="5">
    <location>
        <begin position="6"/>
        <end position="29"/>
    </location>
</feature>
<feature type="transmembrane region" description="Helical" evidence="5">
    <location>
        <begin position="41"/>
        <end position="60"/>
    </location>
</feature>
<accession>A0A9E6TU88</accession>
<keyword evidence="2 5" id="KW-0812">Transmembrane</keyword>
<dbReference type="InterPro" id="IPR012451">
    <property type="entry name" value="DUF1656"/>
</dbReference>
<dbReference type="Proteomes" id="UP000634530">
    <property type="component" value="Chromosome"/>
</dbReference>
<sequence>MLSEVSIASLYVPPFLIYLGVAVLAYRLFERALRRGLDWTWHPALARFFVSLIVVSALVVHC</sequence>
<protein>
    <submittedName>
        <fullName evidence="6">DUF1656 domain-containing protein</fullName>
    </submittedName>
</protein>
<dbReference type="KEGG" id="pvw:HU752_014885"/>
<keyword evidence="4 5" id="KW-0472">Membrane</keyword>
<evidence type="ECO:0000256" key="3">
    <source>
        <dbReference type="ARBA" id="ARBA00022989"/>
    </source>
</evidence>
<gene>
    <name evidence="6" type="ORF">HU752_014885</name>
</gene>
<dbReference type="Pfam" id="PF07869">
    <property type="entry name" value="DUF1656"/>
    <property type="match status" value="1"/>
</dbReference>
<evidence type="ECO:0000256" key="1">
    <source>
        <dbReference type="ARBA" id="ARBA00022475"/>
    </source>
</evidence>
<keyword evidence="7" id="KW-1185">Reference proteome</keyword>
<organism evidence="6 7">
    <name type="scientific">Pseudomonas vanderleydeniana</name>
    <dbReference type="NCBI Taxonomy" id="2745495"/>
    <lineage>
        <taxon>Bacteria</taxon>
        <taxon>Pseudomonadati</taxon>
        <taxon>Pseudomonadota</taxon>
        <taxon>Gammaproteobacteria</taxon>
        <taxon>Pseudomonadales</taxon>
        <taxon>Pseudomonadaceae</taxon>
        <taxon>Pseudomonas</taxon>
    </lineage>
</organism>
<reference evidence="6 7" key="2">
    <citation type="journal article" date="2021" name="Microorganisms">
        <title>The Ever-Expanding Pseudomonas Genus: Description of 43 New Species and Partition of the Pseudomonas putida Group.</title>
        <authorList>
            <person name="Girard L."/>
            <person name="Lood C."/>
            <person name="Hofte M."/>
            <person name="Vandamme P."/>
            <person name="Rokni-Zadeh H."/>
            <person name="van Noort V."/>
            <person name="Lavigne R."/>
            <person name="De Mot R."/>
        </authorList>
    </citation>
    <scope>NUCLEOTIDE SEQUENCE [LARGE SCALE GENOMIC DNA]</scope>
    <source>
        <strain evidence="6 7">RW8P3</strain>
    </source>
</reference>
<reference evidence="6 7" key="1">
    <citation type="journal article" date="2020" name="Microorganisms">
        <title>Reliable Identification of Environmental Pseudomonas Isolates Using the rpoD Gene.</title>
        <authorList>
            <consortium name="The Broad Institute Genome Sequencing Platform"/>
            <person name="Girard L."/>
            <person name="Lood C."/>
            <person name="Rokni-Zadeh H."/>
            <person name="van Noort V."/>
            <person name="Lavigne R."/>
            <person name="De Mot R."/>
        </authorList>
    </citation>
    <scope>NUCLEOTIDE SEQUENCE [LARGE SCALE GENOMIC DNA]</scope>
    <source>
        <strain evidence="6 7">RW8P3</strain>
    </source>
</reference>
<evidence type="ECO:0000256" key="2">
    <source>
        <dbReference type="ARBA" id="ARBA00022692"/>
    </source>
</evidence>
<name>A0A9E6TU88_9PSED</name>
<evidence type="ECO:0000256" key="5">
    <source>
        <dbReference type="SAM" id="Phobius"/>
    </source>
</evidence>